<dbReference type="AlphaFoldDB" id="A0A7C1JJJ1"/>
<comment type="similarity">
    <text evidence="1">Belongs to the short-chain dehydrogenases/reductases (SDR) family.</text>
</comment>
<accession>A0A7C1JJJ1</accession>
<sequence>MKIDLSGRIAIVTGASRRAGIGAAIARRLAGAGADLLITYFLPYDRRTYGEQGEGEVEQLLSELRALGVRAYGLEANLSQPGTPRHIFDTAHGLLGMPSILVNNACHSEPGGIEQLNADQLDRHYAVNVRGSLLMCQEFLRRWRGTRGGRIISLTSGQGAGPMPGELAYVVTKAAIDAMTITLAAEVAGRGITVNAVDPGPTDTGWMSAKLREAIAARSYLRRVGLPEDAANLVCFLASDQGEWITGQIIRSRGGT</sequence>
<dbReference type="PANTHER" id="PTHR48107:SF7">
    <property type="entry name" value="RE15974P"/>
    <property type="match status" value="1"/>
</dbReference>
<keyword evidence="2" id="KW-0560">Oxidoreductase</keyword>
<dbReference type="InterPro" id="IPR020904">
    <property type="entry name" value="Sc_DH/Rdtase_CS"/>
</dbReference>
<name>A0A7C1JJJ1_9CHLR</name>
<evidence type="ECO:0000313" key="3">
    <source>
        <dbReference type="EMBL" id="HDX30802.1"/>
    </source>
</evidence>
<dbReference type="PROSITE" id="PS00061">
    <property type="entry name" value="ADH_SHORT"/>
    <property type="match status" value="1"/>
</dbReference>
<dbReference type="NCBIfam" id="NF009389">
    <property type="entry name" value="PRK12748.1"/>
    <property type="match status" value="1"/>
</dbReference>
<organism evidence="3">
    <name type="scientific">Caldilinea aerophila</name>
    <dbReference type="NCBI Taxonomy" id="133453"/>
    <lineage>
        <taxon>Bacteria</taxon>
        <taxon>Bacillati</taxon>
        <taxon>Chloroflexota</taxon>
        <taxon>Caldilineae</taxon>
        <taxon>Caldilineales</taxon>
        <taxon>Caldilineaceae</taxon>
        <taxon>Caldilinea</taxon>
    </lineage>
</organism>
<dbReference type="InterPro" id="IPR036291">
    <property type="entry name" value="NAD(P)-bd_dom_sf"/>
</dbReference>
<dbReference type="Pfam" id="PF13561">
    <property type="entry name" value="adh_short_C2"/>
    <property type="match status" value="1"/>
</dbReference>
<dbReference type="Gene3D" id="3.40.50.720">
    <property type="entry name" value="NAD(P)-binding Rossmann-like Domain"/>
    <property type="match status" value="1"/>
</dbReference>
<dbReference type="GO" id="GO:0016614">
    <property type="term" value="F:oxidoreductase activity, acting on CH-OH group of donors"/>
    <property type="evidence" value="ECO:0007669"/>
    <property type="project" value="UniProtKB-ARBA"/>
</dbReference>
<dbReference type="PANTHER" id="PTHR48107">
    <property type="entry name" value="NADPH-DEPENDENT ALDEHYDE REDUCTASE-LIKE PROTEIN, CHLOROPLASTIC-RELATED"/>
    <property type="match status" value="1"/>
</dbReference>
<reference evidence="3" key="1">
    <citation type="journal article" date="2020" name="mSystems">
        <title>Genome- and Community-Level Interaction Insights into Carbon Utilization and Element Cycling Functions of Hydrothermarchaeota in Hydrothermal Sediment.</title>
        <authorList>
            <person name="Zhou Z."/>
            <person name="Liu Y."/>
            <person name="Xu W."/>
            <person name="Pan J."/>
            <person name="Luo Z.H."/>
            <person name="Li M."/>
        </authorList>
    </citation>
    <scope>NUCLEOTIDE SEQUENCE [LARGE SCALE GENOMIC DNA]</scope>
    <source>
        <strain evidence="3">SpSt-289</strain>
    </source>
</reference>
<evidence type="ECO:0000256" key="1">
    <source>
        <dbReference type="ARBA" id="ARBA00006484"/>
    </source>
</evidence>
<evidence type="ECO:0000256" key="2">
    <source>
        <dbReference type="ARBA" id="ARBA00023002"/>
    </source>
</evidence>
<proteinExistence type="inferred from homology"/>
<gene>
    <name evidence="3" type="ORF">ENQ20_04835</name>
</gene>
<comment type="caution">
    <text evidence="3">The sequence shown here is derived from an EMBL/GenBank/DDBJ whole genome shotgun (WGS) entry which is preliminary data.</text>
</comment>
<dbReference type="PRINTS" id="PR00081">
    <property type="entry name" value="GDHRDH"/>
</dbReference>
<dbReference type="FunFam" id="3.40.50.720:FF:000084">
    <property type="entry name" value="Short-chain dehydrogenase reductase"/>
    <property type="match status" value="1"/>
</dbReference>
<dbReference type="InterPro" id="IPR002347">
    <property type="entry name" value="SDR_fam"/>
</dbReference>
<dbReference type="SUPFAM" id="SSF51735">
    <property type="entry name" value="NAD(P)-binding Rossmann-fold domains"/>
    <property type="match status" value="1"/>
</dbReference>
<protein>
    <submittedName>
        <fullName evidence="3">SDR family oxidoreductase</fullName>
    </submittedName>
</protein>
<dbReference type="EMBL" id="DSMG01000053">
    <property type="protein sequence ID" value="HDX30802.1"/>
    <property type="molecule type" value="Genomic_DNA"/>
</dbReference>